<evidence type="ECO:0000256" key="6">
    <source>
        <dbReference type="PIRSR" id="PIRSR037505-2"/>
    </source>
</evidence>
<dbReference type="InterPro" id="IPR003726">
    <property type="entry name" value="HCY_dom"/>
</dbReference>
<evidence type="ECO:0000256" key="5">
    <source>
        <dbReference type="ARBA" id="ARBA00076752"/>
    </source>
</evidence>
<dbReference type="Gene3D" id="3.20.20.330">
    <property type="entry name" value="Homocysteine-binding-like domain"/>
    <property type="match status" value="1"/>
</dbReference>
<dbReference type="GO" id="GO:0033528">
    <property type="term" value="P:S-methylmethionine cycle"/>
    <property type="evidence" value="ECO:0007669"/>
    <property type="project" value="TreeGrafter"/>
</dbReference>
<keyword evidence="3 6" id="KW-0479">Metal-binding</keyword>
<comment type="cofactor">
    <cofactor evidence="6">
        <name>Zn(2+)</name>
        <dbReference type="ChEBI" id="CHEBI:29105"/>
    </cofactor>
    <text evidence="6">Binds 1 zinc ion per subunit.</text>
</comment>
<dbReference type="InterPro" id="IPR036589">
    <property type="entry name" value="HCY_dom_sf"/>
</dbReference>
<organism evidence="9 10">
    <name type="scientific">Absicoccus porci</name>
    <dbReference type="NCBI Taxonomy" id="2486576"/>
    <lineage>
        <taxon>Bacteria</taxon>
        <taxon>Bacillati</taxon>
        <taxon>Bacillota</taxon>
        <taxon>Erysipelotrichia</taxon>
        <taxon>Erysipelotrichales</taxon>
        <taxon>Erysipelotrichaceae</taxon>
        <taxon>Absicoccus</taxon>
    </lineage>
</organism>
<keyword evidence="4 6" id="KW-0862">Zinc</keyword>
<feature type="binding site" evidence="7">
    <location>
        <position position="296"/>
    </location>
    <ligand>
        <name>Zn(2+)</name>
        <dbReference type="ChEBI" id="CHEBI:29105"/>
    </ligand>
</feature>
<feature type="binding site" evidence="7">
    <location>
        <position position="295"/>
    </location>
    <ligand>
        <name>Zn(2+)</name>
        <dbReference type="ChEBI" id="CHEBI:29105"/>
    </ligand>
</feature>
<evidence type="ECO:0000256" key="1">
    <source>
        <dbReference type="ARBA" id="ARBA00022603"/>
    </source>
</evidence>
<dbReference type="EMBL" id="RJQC01000002">
    <property type="protein sequence ID" value="RNM30407.1"/>
    <property type="molecule type" value="Genomic_DNA"/>
</dbReference>
<proteinExistence type="predicted"/>
<keyword evidence="10" id="KW-1185">Reference proteome</keyword>
<sequence length="317" mass="35376">MNRQSLQDVLNQEKIMIIDGSMATGLELKGYDLNQSLWTASALVNKPEWVKQVHMDYFKAGADCGITDSYQASIPGLMAKGYSESEAEALITKSVTLFCEARQQWWEEEGKASERVYPLCLGAVGSYGAYLADGSEYRGNYGVDEETLIQFHKRRMELLWKAGADLLIIETQPSLTEALIEAKLAEELGATYWISFTCKDGKHTHEGQTIEECAKALSGLPHLAMVGINCTDPKYVESLIQEWKKYTDLPIGVYPNSGETYDPLTKTWHGPTQPIPYENWAEIWMKAGASAVGGCCQTGVDHIKQVVRARNRFLSKQ</sequence>
<evidence type="ECO:0000256" key="4">
    <source>
        <dbReference type="ARBA" id="ARBA00022833"/>
    </source>
</evidence>
<dbReference type="GO" id="GO:0032259">
    <property type="term" value="P:methylation"/>
    <property type="evidence" value="ECO:0007669"/>
    <property type="project" value="UniProtKB-KW"/>
</dbReference>
<evidence type="ECO:0000313" key="9">
    <source>
        <dbReference type="EMBL" id="RNM30407.1"/>
    </source>
</evidence>
<dbReference type="RefSeq" id="WP_128520321.1">
    <property type="nucleotide sequence ID" value="NZ_CAUWBR010000002.1"/>
</dbReference>
<dbReference type="Proteomes" id="UP000276568">
    <property type="component" value="Unassembled WGS sequence"/>
</dbReference>
<gene>
    <name evidence="9" type="ORF">EDX97_06355</name>
</gene>
<dbReference type="PANTHER" id="PTHR46015:SF1">
    <property type="entry name" value="HOMOCYSTEINE S-METHYLTRANSFERASE-LIKE ISOFORM 1"/>
    <property type="match status" value="1"/>
</dbReference>
<evidence type="ECO:0000256" key="3">
    <source>
        <dbReference type="ARBA" id="ARBA00022723"/>
    </source>
</evidence>
<dbReference type="GO" id="GO:0008270">
    <property type="term" value="F:zinc ion binding"/>
    <property type="evidence" value="ECO:0007669"/>
    <property type="project" value="InterPro"/>
</dbReference>
<dbReference type="GO" id="GO:0008898">
    <property type="term" value="F:S-adenosylmethionine-homocysteine S-methyltransferase activity"/>
    <property type="evidence" value="ECO:0007669"/>
    <property type="project" value="TreeGrafter"/>
</dbReference>
<name>A0A3N0I0G6_9FIRM</name>
<dbReference type="NCBIfam" id="NF007020">
    <property type="entry name" value="PRK09485.1"/>
    <property type="match status" value="1"/>
</dbReference>
<dbReference type="SUPFAM" id="SSF82282">
    <property type="entry name" value="Homocysteine S-methyltransferase"/>
    <property type="match status" value="1"/>
</dbReference>
<dbReference type="GO" id="GO:0009086">
    <property type="term" value="P:methionine biosynthetic process"/>
    <property type="evidence" value="ECO:0007669"/>
    <property type="project" value="InterPro"/>
</dbReference>
<keyword evidence="2 7" id="KW-0808">Transferase</keyword>
<dbReference type="Pfam" id="PF02574">
    <property type="entry name" value="S-methyl_trans"/>
    <property type="match status" value="1"/>
</dbReference>
<dbReference type="FunFam" id="3.20.20.330:FF:000002">
    <property type="entry name" value="Homocysteine S-methyltransferase"/>
    <property type="match status" value="1"/>
</dbReference>
<dbReference type="InterPro" id="IPR051486">
    <property type="entry name" value="Hcy_S-methyltransferase"/>
</dbReference>
<protein>
    <recommendedName>
        <fullName evidence="5">S-methylmethionine:homocysteine methyltransferase</fullName>
    </recommendedName>
</protein>
<evidence type="ECO:0000313" key="10">
    <source>
        <dbReference type="Proteomes" id="UP000276568"/>
    </source>
</evidence>
<keyword evidence="1 7" id="KW-0489">Methyltransferase</keyword>
<feature type="domain" description="Hcy-binding" evidence="8">
    <location>
        <begin position="4"/>
        <end position="310"/>
    </location>
</feature>
<accession>A0A3N0I0G6</accession>
<comment type="caution">
    <text evidence="9">The sequence shown here is derived from an EMBL/GenBank/DDBJ whole genome shotgun (WGS) entry which is preliminary data.</text>
</comment>
<reference evidence="9 10" key="1">
    <citation type="submission" date="2018-11" db="EMBL/GenBank/DDBJ databases">
        <title>Clostridium sp. nov., a member of the family Erysipelotrichaceae isolated from pig faeces.</title>
        <authorList>
            <person name="Chang Y.-H."/>
        </authorList>
    </citation>
    <scope>NUCLEOTIDE SEQUENCE [LARGE SCALE GENOMIC DNA]</scope>
    <source>
        <strain evidence="9 10">YH-panp20</strain>
    </source>
</reference>
<evidence type="ECO:0000256" key="2">
    <source>
        <dbReference type="ARBA" id="ARBA00022679"/>
    </source>
</evidence>
<dbReference type="AlphaFoldDB" id="A0A3N0I0G6"/>
<dbReference type="OrthoDB" id="9803687at2"/>
<evidence type="ECO:0000256" key="7">
    <source>
        <dbReference type="PROSITE-ProRule" id="PRU00333"/>
    </source>
</evidence>
<dbReference type="PANTHER" id="PTHR46015">
    <property type="entry name" value="ZGC:172121"/>
    <property type="match status" value="1"/>
</dbReference>
<feature type="binding site" evidence="6 7">
    <location>
        <position position="230"/>
    </location>
    <ligand>
        <name>Zn(2+)</name>
        <dbReference type="ChEBI" id="CHEBI:29105"/>
    </ligand>
</feature>
<evidence type="ECO:0000259" key="8">
    <source>
        <dbReference type="PROSITE" id="PS50970"/>
    </source>
</evidence>
<dbReference type="PROSITE" id="PS50970">
    <property type="entry name" value="HCY"/>
    <property type="match status" value="1"/>
</dbReference>